<name>R4UFX2_9MOLU</name>
<gene>
    <name evidence="1" type="ORF">SCHRY_v1c04760</name>
</gene>
<sequence length="90" mass="10399">MLLIIFEYIVKKELATDLKVTILEKINDNSDSTIRENLKNKNLIMSDIAIVNITETKATIMPIKDSQFYLPNDKGIEIEFELKKDLNDLI</sequence>
<dbReference type="Proteomes" id="UP000013964">
    <property type="component" value="Chromosome"/>
</dbReference>
<reference evidence="1 2" key="1">
    <citation type="journal article" date="2013" name="Genome Biol. Evol.">
        <title>Complete genomes of two dipteran-associated spiroplasmas provided insights into the origin, dynamics, and impacts of viral invasion in spiroplasma.</title>
        <authorList>
            <person name="Ku C."/>
            <person name="Lo W.S."/>
            <person name="Chen L.L."/>
            <person name="Kuo C.H."/>
        </authorList>
    </citation>
    <scope>NUCLEOTIDE SEQUENCE [LARGE SCALE GENOMIC DNA]</scope>
    <source>
        <strain evidence="1 2">DF-1</strain>
    </source>
</reference>
<dbReference type="AlphaFoldDB" id="R4UFX2"/>
<accession>R4UFX2</accession>
<evidence type="ECO:0000313" key="2">
    <source>
        <dbReference type="Proteomes" id="UP000013964"/>
    </source>
</evidence>
<dbReference type="PATRIC" id="fig|1276227.3.peg.477"/>
<keyword evidence="2" id="KW-1185">Reference proteome</keyword>
<proteinExistence type="predicted"/>
<dbReference type="EMBL" id="CP005077">
    <property type="protein sequence ID" value="AGM25055.1"/>
    <property type="molecule type" value="Genomic_DNA"/>
</dbReference>
<dbReference type="HOGENOM" id="CLU_2439263_0_0_14"/>
<evidence type="ECO:0000313" key="1">
    <source>
        <dbReference type="EMBL" id="AGM25055.1"/>
    </source>
</evidence>
<organism evidence="1 2">
    <name type="scientific">Spiroplasma chrysopicola DF-1</name>
    <dbReference type="NCBI Taxonomy" id="1276227"/>
    <lineage>
        <taxon>Bacteria</taxon>
        <taxon>Bacillati</taxon>
        <taxon>Mycoplasmatota</taxon>
        <taxon>Mollicutes</taxon>
        <taxon>Entomoplasmatales</taxon>
        <taxon>Spiroplasmataceae</taxon>
        <taxon>Spiroplasma</taxon>
    </lineage>
</organism>
<protein>
    <submittedName>
        <fullName evidence="1">Uncharacterized protein</fullName>
    </submittedName>
</protein>
<dbReference type="STRING" id="1276227.SCHRY_v1c04760"/>
<dbReference type="KEGG" id="scr:SCHRY_v1c04760"/>